<dbReference type="Pfam" id="PF00012">
    <property type="entry name" value="HSP70"/>
    <property type="match status" value="1"/>
</dbReference>
<gene>
    <name evidence="5" type="ORF">HUG17_3933</name>
</gene>
<dbReference type="SUPFAM" id="SSF100920">
    <property type="entry name" value="Heat shock protein 70kD (HSP70), peptide-binding domain"/>
    <property type="match status" value="1"/>
</dbReference>
<keyword evidence="3" id="KW-0067">ATP-binding</keyword>
<feature type="coiled-coil region" evidence="4">
    <location>
        <begin position="6"/>
        <end position="36"/>
    </location>
</feature>
<dbReference type="Gene3D" id="1.20.1270.10">
    <property type="match status" value="1"/>
</dbReference>
<evidence type="ECO:0000256" key="2">
    <source>
        <dbReference type="ARBA" id="ARBA00022741"/>
    </source>
</evidence>
<accession>A0A9D4NVE1</accession>
<dbReference type="Gene3D" id="2.60.34.10">
    <property type="entry name" value="Substrate Binding Domain Of DNAk, Chain A, domain 1"/>
    <property type="match status" value="1"/>
</dbReference>
<dbReference type="GO" id="GO:0140662">
    <property type="term" value="F:ATP-dependent protein folding chaperone"/>
    <property type="evidence" value="ECO:0007669"/>
    <property type="project" value="InterPro"/>
</dbReference>
<dbReference type="InterPro" id="IPR029047">
    <property type="entry name" value="HSP70_peptide-bd_sf"/>
</dbReference>
<keyword evidence="5" id="KW-0346">Stress response</keyword>
<evidence type="ECO:0000256" key="1">
    <source>
        <dbReference type="ARBA" id="ARBA00007381"/>
    </source>
</evidence>
<dbReference type="AlphaFoldDB" id="A0A9D4NVE1"/>
<protein>
    <submittedName>
        <fullName evidence="5">Heat shock-like protein</fullName>
    </submittedName>
</protein>
<evidence type="ECO:0000256" key="3">
    <source>
        <dbReference type="ARBA" id="ARBA00022840"/>
    </source>
</evidence>
<evidence type="ECO:0000256" key="4">
    <source>
        <dbReference type="SAM" id="Coils"/>
    </source>
</evidence>
<dbReference type="GO" id="GO:0005524">
    <property type="term" value="F:ATP binding"/>
    <property type="evidence" value="ECO:0007669"/>
    <property type="project" value="UniProtKB-KW"/>
</dbReference>
<dbReference type="InterPro" id="IPR013126">
    <property type="entry name" value="Hsp_70_fam"/>
</dbReference>
<keyword evidence="2" id="KW-0547">Nucleotide-binding</keyword>
<dbReference type="InterPro" id="IPR029048">
    <property type="entry name" value="HSP70_C_sf"/>
</dbReference>
<dbReference type="Proteomes" id="UP000828236">
    <property type="component" value="Unassembled WGS sequence"/>
</dbReference>
<dbReference type="EMBL" id="SDOV01000007">
    <property type="protein sequence ID" value="KAH7639900.1"/>
    <property type="molecule type" value="Genomic_DNA"/>
</dbReference>
<name>A0A9D4NVE1_DERFA</name>
<sequence length="224" mass="25579">MFAVHAIKIIQEINELEAKFEQLEKIRKDFADLKKSTEKRIDDMNKQHESRMIEVIGQFKKKLNEANGQTVLLNAKLKQSELEKKNYSSLFTITLLTGIPKASRGEEKMDVTFDIDANGILNVSAINPSTGKQSAITITNNVGRLSKYDIERMIDEAKFYKKEDDKNEAIKIDCEKILNEIDKVCKWLDANTLAEKDEFEHQLKKLESNPIITKLYQQAGAAAK</sequence>
<reference evidence="5" key="2">
    <citation type="journal article" date="2021" name="World Allergy Organ. J.">
        <title>Chromosome-level assembly of Dermatophagoides farinae genome and transcriptome reveals two novel allergens Der f 37 and Der f 39.</title>
        <authorList>
            <person name="Chen J."/>
            <person name="Cai Z."/>
            <person name="Fan D."/>
            <person name="Hu J."/>
            <person name="Hou Y."/>
            <person name="He Y."/>
            <person name="Zhang Z."/>
            <person name="Zhao Z."/>
            <person name="Gao P."/>
            <person name="Hu W."/>
            <person name="Sun J."/>
            <person name="Li J."/>
            <person name="Ji K."/>
        </authorList>
    </citation>
    <scope>NUCLEOTIDE SEQUENCE</scope>
    <source>
        <strain evidence="5">JKM2019</strain>
    </source>
</reference>
<keyword evidence="4" id="KW-0175">Coiled coil</keyword>
<reference evidence="5" key="1">
    <citation type="submission" date="2020-06" db="EMBL/GenBank/DDBJ databases">
        <authorList>
            <person name="Ji K."/>
            <person name="Li J."/>
        </authorList>
    </citation>
    <scope>NUCLEOTIDE SEQUENCE</scope>
    <source>
        <strain evidence="5">JKM2019</strain>
        <tissue evidence="5">Whole body</tissue>
    </source>
</reference>
<organism evidence="5">
    <name type="scientific">Dermatophagoides farinae</name>
    <name type="common">American house dust mite</name>
    <dbReference type="NCBI Taxonomy" id="6954"/>
    <lineage>
        <taxon>Eukaryota</taxon>
        <taxon>Metazoa</taxon>
        <taxon>Ecdysozoa</taxon>
        <taxon>Arthropoda</taxon>
        <taxon>Chelicerata</taxon>
        <taxon>Arachnida</taxon>
        <taxon>Acari</taxon>
        <taxon>Acariformes</taxon>
        <taxon>Sarcoptiformes</taxon>
        <taxon>Astigmata</taxon>
        <taxon>Psoroptidia</taxon>
        <taxon>Analgoidea</taxon>
        <taxon>Pyroglyphidae</taxon>
        <taxon>Dermatophagoidinae</taxon>
        <taxon>Dermatophagoides</taxon>
    </lineage>
</organism>
<proteinExistence type="inferred from homology"/>
<dbReference type="SUPFAM" id="SSF100934">
    <property type="entry name" value="Heat shock protein 70kD (HSP70), C-terminal subdomain"/>
    <property type="match status" value="1"/>
</dbReference>
<comment type="caution">
    <text evidence="5">The sequence shown here is derived from an EMBL/GenBank/DDBJ whole genome shotgun (WGS) entry which is preliminary data.</text>
</comment>
<comment type="similarity">
    <text evidence="1">Belongs to the heat shock protein 70 family.</text>
</comment>
<dbReference type="PANTHER" id="PTHR19375">
    <property type="entry name" value="HEAT SHOCK PROTEIN 70KDA"/>
    <property type="match status" value="1"/>
</dbReference>
<evidence type="ECO:0000313" key="5">
    <source>
        <dbReference type="EMBL" id="KAH7639900.1"/>
    </source>
</evidence>